<name>A0A7X2Z093_9BACL</name>
<gene>
    <name evidence="2" type="ORF">GNP95_09510</name>
</gene>
<dbReference type="EMBL" id="WNZW01000002">
    <property type="protein sequence ID" value="MUG45234.1"/>
    <property type="molecule type" value="Genomic_DNA"/>
</dbReference>
<protein>
    <submittedName>
        <fullName evidence="2">Uncharacterized protein</fullName>
    </submittedName>
</protein>
<organism evidence="2 3">
    <name type="scientific">Paenibacillus woosongensis</name>
    <dbReference type="NCBI Taxonomy" id="307580"/>
    <lineage>
        <taxon>Bacteria</taxon>
        <taxon>Bacillati</taxon>
        <taxon>Bacillota</taxon>
        <taxon>Bacilli</taxon>
        <taxon>Bacillales</taxon>
        <taxon>Paenibacillaceae</taxon>
        <taxon>Paenibacillus</taxon>
    </lineage>
</organism>
<dbReference type="Proteomes" id="UP000447876">
    <property type="component" value="Unassembled WGS sequence"/>
</dbReference>
<sequence length="152" mass="17081">MKAVPKVGLDGLYIEDELVDDTFTGVVPFYAVPPKTEPVELDGEFSEKKPQPVGYIVGVPVSPGLFWPRFDLAAWEAYQDEVTATEDEYQRVYSEWVALPEEERGEPPVYTVLEQPNMWGEGLTLEEVDELTSLQKHKSQASSNISERKTTG</sequence>
<feature type="region of interest" description="Disordered" evidence="1">
    <location>
        <begin position="133"/>
        <end position="152"/>
    </location>
</feature>
<comment type="caution">
    <text evidence="2">The sequence shown here is derived from an EMBL/GenBank/DDBJ whole genome shotgun (WGS) entry which is preliminary data.</text>
</comment>
<evidence type="ECO:0000313" key="3">
    <source>
        <dbReference type="Proteomes" id="UP000447876"/>
    </source>
</evidence>
<dbReference type="RefSeq" id="WP_155610587.1">
    <property type="nucleotide sequence ID" value="NZ_WNZW01000002.1"/>
</dbReference>
<dbReference type="AlphaFoldDB" id="A0A7X2Z093"/>
<accession>A0A7X2Z093</accession>
<evidence type="ECO:0000313" key="2">
    <source>
        <dbReference type="EMBL" id="MUG45234.1"/>
    </source>
</evidence>
<proteinExistence type="predicted"/>
<dbReference type="OrthoDB" id="2974702at2"/>
<reference evidence="2 3" key="1">
    <citation type="submission" date="2019-11" db="EMBL/GenBank/DDBJ databases">
        <title>Draft genome sequences of five Paenibacillus species of dairy origin.</title>
        <authorList>
            <person name="Olajide A.M."/>
            <person name="Chen S."/>
            <person name="Lapointe G."/>
        </authorList>
    </citation>
    <scope>NUCLEOTIDE SEQUENCE [LARGE SCALE GENOMIC DNA]</scope>
    <source>
        <strain evidence="2 3">12CR55</strain>
    </source>
</reference>
<evidence type="ECO:0000256" key="1">
    <source>
        <dbReference type="SAM" id="MobiDB-lite"/>
    </source>
</evidence>